<accession>A0A6A7VN53</accession>
<dbReference type="AlphaFoldDB" id="A0A6A7VN53"/>
<dbReference type="RefSeq" id="WP_153094617.1">
    <property type="nucleotide sequence ID" value="NZ_VZAK01000057.1"/>
</dbReference>
<evidence type="ECO:0000256" key="7">
    <source>
        <dbReference type="SAM" id="SignalP"/>
    </source>
</evidence>
<gene>
    <name evidence="9" type="ORF">F7D42_10790</name>
</gene>
<dbReference type="GO" id="GO:0043169">
    <property type="term" value="F:cation binding"/>
    <property type="evidence" value="ECO:0007669"/>
    <property type="project" value="InterPro"/>
</dbReference>
<keyword evidence="4 6" id="KW-0326">Glycosidase</keyword>
<dbReference type="InterPro" id="IPR006046">
    <property type="entry name" value="Alpha_amylase"/>
</dbReference>
<evidence type="ECO:0000256" key="5">
    <source>
        <dbReference type="RuleBase" id="RU003615"/>
    </source>
</evidence>
<dbReference type="InterPro" id="IPR006047">
    <property type="entry name" value="GH13_cat_dom"/>
</dbReference>
<evidence type="ECO:0000313" key="9">
    <source>
        <dbReference type="EMBL" id="MQO56179.1"/>
    </source>
</evidence>
<comment type="catalytic activity">
    <reaction evidence="6">
        <text>Endohydrolysis of (1-&gt;4)-alpha-D-glucosidic linkages in polysaccharides containing three or more (1-&gt;4)-alpha-linked D-glucose units.</text>
        <dbReference type="EC" id="3.2.1.1"/>
    </reaction>
</comment>
<evidence type="ECO:0000256" key="1">
    <source>
        <dbReference type="ARBA" id="ARBA00008061"/>
    </source>
</evidence>
<proteinExistence type="inferred from homology"/>
<dbReference type="PRINTS" id="PR00110">
    <property type="entry name" value="ALPHAAMYLASE"/>
</dbReference>
<keyword evidence="7" id="KW-0732">Signal</keyword>
<dbReference type="GO" id="GO:0004556">
    <property type="term" value="F:alpha-amylase activity"/>
    <property type="evidence" value="ECO:0007669"/>
    <property type="project" value="UniProtKB-UniRule"/>
</dbReference>
<dbReference type="EC" id="3.2.1.1" evidence="6"/>
<dbReference type="InterPro" id="IPR059177">
    <property type="entry name" value="GH29D-like_dom"/>
</dbReference>
<reference evidence="9 10" key="1">
    <citation type="submission" date="2019-09" db="EMBL/GenBank/DDBJ databases">
        <title>Distinct polysaccharide growth profiles of human intestinal Prevotella copri isolates.</title>
        <authorList>
            <person name="Fehlner-Peach H."/>
            <person name="Magnabosco C."/>
            <person name="Raghavan V."/>
            <person name="Scher J.U."/>
            <person name="Tett A."/>
            <person name="Cox L.M."/>
            <person name="Gottsegen C."/>
            <person name="Watters A."/>
            <person name="Wiltshire- Gordon J.D."/>
            <person name="Segata N."/>
            <person name="Bonneau R."/>
            <person name="Littman D.R."/>
        </authorList>
    </citation>
    <scope>NUCLEOTIDE SEQUENCE [LARGE SCALE GENOMIC DNA]</scope>
    <source>
        <strain evidence="9 10">BVe41219</strain>
    </source>
</reference>
<dbReference type="Pfam" id="PF16738">
    <property type="entry name" value="CBM26"/>
    <property type="match status" value="1"/>
</dbReference>
<organism evidence="9 10">
    <name type="scientific">Segatella copri</name>
    <dbReference type="NCBI Taxonomy" id="165179"/>
    <lineage>
        <taxon>Bacteria</taxon>
        <taxon>Pseudomonadati</taxon>
        <taxon>Bacteroidota</taxon>
        <taxon>Bacteroidia</taxon>
        <taxon>Bacteroidales</taxon>
        <taxon>Prevotellaceae</taxon>
        <taxon>Segatella</taxon>
    </lineage>
</organism>
<evidence type="ECO:0000259" key="8">
    <source>
        <dbReference type="SMART" id="SM00642"/>
    </source>
</evidence>
<dbReference type="Proteomes" id="UP000358159">
    <property type="component" value="Unassembled WGS sequence"/>
</dbReference>
<evidence type="ECO:0000256" key="2">
    <source>
        <dbReference type="ARBA" id="ARBA00022801"/>
    </source>
</evidence>
<dbReference type="GO" id="GO:0005975">
    <property type="term" value="P:carbohydrate metabolic process"/>
    <property type="evidence" value="ECO:0007669"/>
    <property type="project" value="InterPro"/>
</dbReference>
<evidence type="ECO:0000256" key="6">
    <source>
        <dbReference type="RuleBase" id="RU361134"/>
    </source>
</evidence>
<dbReference type="PANTHER" id="PTHR43447">
    <property type="entry name" value="ALPHA-AMYLASE"/>
    <property type="match status" value="1"/>
</dbReference>
<dbReference type="Pfam" id="PF13290">
    <property type="entry name" value="CHB_HEX_C_1"/>
    <property type="match status" value="1"/>
</dbReference>
<evidence type="ECO:0000256" key="4">
    <source>
        <dbReference type="ARBA" id="ARBA00023295"/>
    </source>
</evidence>
<name>A0A6A7VN53_9BACT</name>
<dbReference type="CDD" id="cd11314">
    <property type="entry name" value="AmyAc_arch_bac_plant_AmyA"/>
    <property type="match status" value="1"/>
</dbReference>
<comment type="caution">
    <text evidence="9">The sequence shown here is derived from an EMBL/GenBank/DDBJ whole genome shotgun (WGS) entry which is preliminary data.</text>
</comment>
<sequence>MKKIYFTLIALLTSINMFAQGWPANYSGVMLQGFSWDSYDYSQWSVLEKQADDMKGFIDLVWLPQSGKCIETTQVMGYKPYYYFNQNSSFGTEAELRSLIAKFKANGIGAIADVVVNHRNTDGWYTFPAETYKGVTYQMQSTDICKNDDRGATSTQATKDGVSLSQNYDEGTDFGGCRDIDHKSANVQKIIKAYLKFLKEDIGYTGFRYDMVKGFSGTHVADYNDATGVKFSVGEYWDGNETIINWINSTNKKSAAFDFQFRYNVRDAIGVKDNKIVSAQNWSKLKSDYNLMHDATYRQYAITFVENHDMQYRSADEQLDPLKRDTLAANAYMLAMPGTPCVFQPHWRAYKQEIKSMIEARKLAGITNMSNYTNKMAQTACFANETTGNKAKLIVVVGNNTKAYTPGTDYAQILEGYHYRYYLSKSAETAWCNIPSGEYEAGFKAKLTAVSQNSNAKLVYTTDGTDPTAKSKQVATGNTINIDETCTLKVGLLSNGTVTGIRTYNYTVKAFEPYTITVYANADQVTNWGSTMYFYAWNTSGELTEKWPGTAVTATKTLNGKKWYYMDFKIKSKDAIVNIIFNQGKDKKQSVDMNAGNSTKFYEITTAQSNGKYTCKDVTAIWAPPTGITGTPTISNTTTDNAWYTLSGMKLGKKPAKSGVYIHQGKKVIIR</sequence>
<protein>
    <recommendedName>
        <fullName evidence="6">Alpha-amylase</fullName>
        <ecNumber evidence="6">3.2.1.1</ecNumber>
    </recommendedName>
</protein>
<dbReference type="EMBL" id="VZAZ01000047">
    <property type="protein sequence ID" value="MQO56179.1"/>
    <property type="molecule type" value="Genomic_DNA"/>
</dbReference>
<feature type="domain" description="Glycosyl hydrolase family 13 catalytic" evidence="8">
    <location>
        <begin position="28"/>
        <end position="361"/>
    </location>
</feature>
<keyword evidence="3 6" id="KW-0119">Carbohydrate metabolism</keyword>
<dbReference type="SUPFAM" id="SSF51445">
    <property type="entry name" value="(Trans)glycosidases"/>
    <property type="match status" value="1"/>
</dbReference>
<dbReference type="InterPro" id="IPR017853">
    <property type="entry name" value="GH"/>
</dbReference>
<dbReference type="SMART" id="SM00642">
    <property type="entry name" value="Aamy"/>
    <property type="match status" value="1"/>
</dbReference>
<evidence type="ECO:0000313" key="10">
    <source>
        <dbReference type="Proteomes" id="UP000358159"/>
    </source>
</evidence>
<evidence type="ECO:0000256" key="3">
    <source>
        <dbReference type="ARBA" id="ARBA00023277"/>
    </source>
</evidence>
<dbReference type="InterPro" id="IPR031965">
    <property type="entry name" value="CBM26"/>
</dbReference>
<comment type="similarity">
    <text evidence="1 5">Belongs to the glycosyl hydrolase 13 family.</text>
</comment>
<feature type="signal peptide" evidence="7">
    <location>
        <begin position="1"/>
        <end position="19"/>
    </location>
</feature>
<keyword evidence="2 6" id="KW-0378">Hydrolase</keyword>
<feature type="chain" id="PRO_5043213382" description="Alpha-amylase" evidence="7">
    <location>
        <begin position="20"/>
        <end position="671"/>
    </location>
</feature>
<dbReference type="Pfam" id="PF00128">
    <property type="entry name" value="Alpha-amylase"/>
    <property type="match status" value="1"/>
</dbReference>
<dbReference type="Gene3D" id="3.20.20.80">
    <property type="entry name" value="Glycosidases"/>
    <property type="match status" value="1"/>
</dbReference>